<sequence length="1308" mass="143288">MKSCRESLSVAAARRLSAAGDEEEKMAAGKASGPEEDAPKLSAQESDALTRVDSSLFGYQRLREDGASSKALLVKAVRCYESLILKAEGKVDPEFFCQLGHFNLLLEDYPKALSAYQRYYSLQSDYWKNANFLYGLGMVYFHYNAFQWAIKAFQEVLYIDPSFSRAKEIHLRLGLMFKVNTDYESSLKHFQLALIDSNHCSSSKAEIQFHIAHLYEIQKRYRAAKEAYESLLQTEDLPAQVKAVTLQQLGWMHHTVEQLGDKANKDSYAIQCLQKSLEADPSSGQSWYFLGRCYSSIGKVQDAFVSYRQSIDKSEASADTWCSIGVLYQQQNQPMDALQAYICAVQLDHSHAAAWMDLGTLYESCNQPQDAIKCYVNATRSRTCSNTPALAARIKYLQACKAQPGSSGSGQSLPPHVSPLDQADGQSSPAKRKRTASPAKSSAESWTHSSAHPPTPSCILSPQKLQLLEQLRANRSSLNPLQLQVLEQTEAQLSAVHQMRPNSSGQTRPTLPNGPSLPAHAVPRGSACIAQTLSNGPLPPGPRSGPQPSSVGNNHTPGARANGDVPYLHPNTLPHNCTSPGDTRKSQHLNSAQGLQKGQGSHWAGPNGDRTLSSSGSADGGPHNQVGHSATTPTEPAVNHLSPPPPSSQSTSGAPHSTAPTKDSAALQANGSTAANHHSPDRTPTSTSGSPAAPSTDNPQLSADQEVKESPAVSSRVNHVHPAPGSSSASSPASALSTSSPSPRSTEPTASLNKPGSAVTVNGSGGGACSDSQSPPELCIKTSSDLKPSHSSSTVSIYPTSADVLKACRNLRKNGLSSSSVLLNKCPPPRLPPPPSPPLDKDKLNPPTPSIYLENKRDAFFPPLHQFCTNPSNPVTVIRGLAGALKLDLGLFSTKTLVEANPEQLVEVRTQLCQPADENWDASGQRKQWRCESIRSYTTIAKYAQYQAASFQESLREENEKKGQKELSDSEMTSSEAVSRRRKGPFRQVKFGTNIDVSDEKKWKLQLQELSKLPAFARVVSAGNLLSHVGHSILGMNTVQLFMKVPGSRTPGHQEHNNFCAVNINIGPGDCEWFAVPEPYWGVMSEFCEKNNINFLKGSWWPNLEDLYEANVPVYRFIQRPGDLVWLNTGTVHWGQAIGWCNNIWWNVGPLTAYQYKLAVERYEWNKLQSVKSMVPMVHLSWNMARNIKVSDHKLFEMIKFCLLRTLKQCQTIKEALVAAGKETVWHRRSRDEPAHYCSICEVEVFNLLFVTSDSYSRKSCVVQCQDCARKTSGDLDGFVVLQQFRMEDLMQVYDQFSLAPALHSSAS</sequence>
<dbReference type="Gene3D" id="2.60.120.650">
    <property type="entry name" value="Cupin"/>
    <property type="match status" value="1"/>
</dbReference>
<dbReference type="Pfam" id="PF02373">
    <property type="entry name" value="JmjC"/>
    <property type="match status" value="1"/>
</dbReference>
<comment type="subcellular location">
    <subcellularLocation>
        <location evidence="3">Nucleus</location>
    </subcellularLocation>
</comment>
<evidence type="ECO:0000256" key="2">
    <source>
        <dbReference type="ARBA" id="ARBA00001961"/>
    </source>
</evidence>
<proteinExistence type="inferred from homology"/>
<dbReference type="InterPro" id="IPR051630">
    <property type="entry name" value="Corepressor-Demethylase"/>
</dbReference>
<gene>
    <name evidence="19" type="primary">LOC113050117</name>
</gene>
<feature type="compositionally biased region" description="Polar residues" evidence="16">
    <location>
        <begin position="500"/>
        <end position="510"/>
    </location>
</feature>
<dbReference type="Gene3D" id="2.10.110.20">
    <property type="match status" value="1"/>
</dbReference>
<accession>A0A6P6K9N0</accession>
<dbReference type="Gene3D" id="1.20.58.1370">
    <property type="match status" value="1"/>
</dbReference>
<feature type="region of interest" description="Disordered" evidence="16">
    <location>
        <begin position="819"/>
        <end position="849"/>
    </location>
</feature>
<protein>
    <recommendedName>
        <fullName evidence="13">[histone H3]-trimethyl-L-lysine(27) demethylase</fullName>
        <ecNumber evidence="13">1.14.11.68</ecNumber>
    </recommendedName>
</protein>
<dbReference type="InterPro" id="IPR019734">
    <property type="entry name" value="TPR_rpt"/>
</dbReference>
<feature type="domain" description="JmjC" evidence="17">
    <location>
        <begin position="1002"/>
        <end position="1165"/>
    </location>
</feature>
<keyword evidence="8" id="KW-0223">Dioxygenase</keyword>
<dbReference type="SMART" id="SM00028">
    <property type="entry name" value="TPR"/>
    <property type="match status" value="8"/>
</dbReference>
<evidence type="ECO:0000256" key="4">
    <source>
        <dbReference type="ARBA" id="ARBA00022553"/>
    </source>
</evidence>
<dbReference type="PANTHER" id="PTHR14017">
    <property type="entry name" value="LYSINE-SPECIFIC DEMETHYLASE"/>
    <property type="match status" value="1"/>
</dbReference>
<dbReference type="GO" id="GO:0000978">
    <property type="term" value="F:RNA polymerase II cis-regulatory region sequence-specific DNA binding"/>
    <property type="evidence" value="ECO:0007669"/>
    <property type="project" value="TreeGrafter"/>
</dbReference>
<dbReference type="GO" id="GO:0010468">
    <property type="term" value="P:regulation of gene expression"/>
    <property type="evidence" value="ECO:0007669"/>
    <property type="project" value="TreeGrafter"/>
</dbReference>
<dbReference type="Pfam" id="PF21322">
    <property type="entry name" value="KDM6_C-hel"/>
    <property type="match status" value="1"/>
</dbReference>
<dbReference type="PANTHER" id="PTHR14017:SF9">
    <property type="entry name" value="LYSINE-SPECIFIC DEMETHYLASE 6A"/>
    <property type="match status" value="1"/>
</dbReference>
<evidence type="ECO:0000313" key="19">
    <source>
        <dbReference type="RefSeq" id="XP_026068595.1"/>
    </source>
</evidence>
<dbReference type="GO" id="GO:0044666">
    <property type="term" value="C:MLL3/4 complex"/>
    <property type="evidence" value="ECO:0007669"/>
    <property type="project" value="TreeGrafter"/>
</dbReference>
<comment type="catalytic activity">
    <reaction evidence="14">
        <text>N(6),N(6),N(6)-trimethyl-L-lysyl(27)-[histone H3] + 2 2-oxoglutarate + 2 O2 = N(6)-methyl-L-lysyl(27)-[histone H3] + 2 formaldehyde + 2 succinate + 2 CO2</text>
        <dbReference type="Rhea" id="RHEA:60224"/>
        <dbReference type="Rhea" id="RHEA-COMP:15535"/>
        <dbReference type="Rhea" id="RHEA-COMP:15544"/>
        <dbReference type="ChEBI" id="CHEBI:15379"/>
        <dbReference type="ChEBI" id="CHEBI:16526"/>
        <dbReference type="ChEBI" id="CHEBI:16810"/>
        <dbReference type="ChEBI" id="CHEBI:16842"/>
        <dbReference type="ChEBI" id="CHEBI:30031"/>
        <dbReference type="ChEBI" id="CHEBI:61929"/>
        <dbReference type="ChEBI" id="CHEBI:61961"/>
        <dbReference type="EC" id="1.14.11.68"/>
    </reaction>
</comment>
<reference evidence="19" key="1">
    <citation type="submission" date="2025-08" db="UniProtKB">
        <authorList>
            <consortium name="RefSeq"/>
        </authorList>
    </citation>
    <scope>IDENTIFICATION</scope>
    <source>
        <strain evidence="19">Wakin</strain>
        <tissue evidence="19">Muscle</tissue>
    </source>
</reference>
<dbReference type="InterPro" id="IPR048560">
    <property type="entry name" value="KDM6A_B-like_GATAL"/>
</dbReference>
<evidence type="ECO:0000256" key="5">
    <source>
        <dbReference type="ARBA" id="ARBA00022723"/>
    </source>
</evidence>
<dbReference type="GO" id="GO:0031490">
    <property type="term" value="F:chromatin DNA binding"/>
    <property type="evidence" value="ECO:0007669"/>
    <property type="project" value="TreeGrafter"/>
</dbReference>
<dbReference type="GO" id="GO:0007507">
    <property type="term" value="P:heart development"/>
    <property type="evidence" value="ECO:0007669"/>
    <property type="project" value="TreeGrafter"/>
</dbReference>
<evidence type="ECO:0000256" key="12">
    <source>
        <dbReference type="ARBA" id="ARBA00034483"/>
    </source>
</evidence>
<dbReference type="FunFam" id="1.25.40.10:FF:000011">
    <property type="entry name" value="lysine-specific demethylase 6A isoform X3"/>
    <property type="match status" value="1"/>
</dbReference>
<feature type="compositionally biased region" description="Basic and acidic residues" evidence="16">
    <location>
        <begin position="955"/>
        <end position="968"/>
    </location>
</feature>
<evidence type="ECO:0000259" key="17">
    <source>
        <dbReference type="PROSITE" id="PS51184"/>
    </source>
</evidence>
<feature type="region of interest" description="Disordered" evidence="16">
    <location>
        <begin position="405"/>
        <end position="458"/>
    </location>
</feature>
<keyword evidence="5" id="KW-0479">Metal-binding</keyword>
<feature type="repeat" description="TPR" evidence="15">
    <location>
        <begin position="130"/>
        <end position="163"/>
    </location>
</feature>
<dbReference type="InterPro" id="IPR011990">
    <property type="entry name" value="TPR-like_helical_dom_sf"/>
</dbReference>
<feature type="region of interest" description="Disordered" evidence="16">
    <location>
        <begin position="14"/>
        <end position="47"/>
    </location>
</feature>
<name>A0A6P6K9N0_CARAU</name>
<keyword evidence="10" id="KW-0408">Iron</keyword>
<feature type="compositionally biased region" description="Low complexity" evidence="16">
    <location>
        <begin position="683"/>
        <end position="696"/>
    </location>
</feature>
<dbReference type="EC" id="1.14.11.68" evidence="13"/>
<evidence type="ECO:0000256" key="10">
    <source>
        <dbReference type="ARBA" id="ARBA00023004"/>
    </source>
</evidence>
<feature type="repeat" description="TPR" evidence="15">
    <location>
        <begin position="318"/>
        <end position="351"/>
    </location>
</feature>
<keyword evidence="7" id="KW-0156">Chromatin regulator</keyword>
<keyword evidence="9" id="KW-0560">Oxidoreductase</keyword>
<dbReference type="Pfam" id="PF13181">
    <property type="entry name" value="TPR_8"/>
    <property type="match status" value="1"/>
</dbReference>
<evidence type="ECO:0000313" key="18">
    <source>
        <dbReference type="Proteomes" id="UP000515129"/>
    </source>
</evidence>
<keyword evidence="4" id="KW-0597">Phosphoprotein</keyword>
<dbReference type="Proteomes" id="UP000515129">
    <property type="component" value="Chromosome 31"/>
</dbReference>
<evidence type="ECO:0000256" key="6">
    <source>
        <dbReference type="ARBA" id="ARBA00022833"/>
    </source>
</evidence>
<dbReference type="SUPFAM" id="SSF48452">
    <property type="entry name" value="TPR-like"/>
    <property type="match status" value="1"/>
</dbReference>
<comment type="cofactor">
    <cofactor evidence="2">
        <name>L-ascorbate</name>
        <dbReference type="ChEBI" id="CHEBI:38290"/>
    </cofactor>
</comment>
<dbReference type="InterPro" id="IPR003347">
    <property type="entry name" value="JmjC_dom"/>
</dbReference>
<keyword evidence="11" id="KW-0539">Nucleus</keyword>
<comment type="similarity">
    <text evidence="12">Belongs to the UTX family.</text>
</comment>
<dbReference type="FunFam" id="1.20.58.1370:FF:000001">
    <property type="entry name" value="lysine-specific demethylase 6A isoform X2"/>
    <property type="match status" value="1"/>
</dbReference>
<evidence type="ECO:0000256" key="15">
    <source>
        <dbReference type="PROSITE-ProRule" id="PRU00339"/>
    </source>
</evidence>
<feature type="compositionally biased region" description="Low complexity" evidence="16">
    <location>
        <begin position="722"/>
        <end position="751"/>
    </location>
</feature>
<organism evidence="18 19">
    <name type="scientific">Carassius auratus</name>
    <name type="common">Goldfish</name>
    <dbReference type="NCBI Taxonomy" id="7957"/>
    <lineage>
        <taxon>Eukaryota</taxon>
        <taxon>Metazoa</taxon>
        <taxon>Chordata</taxon>
        <taxon>Craniata</taxon>
        <taxon>Vertebrata</taxon>
        <taxon>Euteleostomi</taxon>
        <taxon>Actinopterygii</taxon>
        <taxon>Neopterygii</taxon>
        <taxon>Teleostei</taxon>
        <taxon>Ostariophysi</taxon>
        <taxon>Cypriniformes</taxon>
        <taxon>Cyprinidae</taxon>
        <taxon>Cyprininae</taxon>
        <taxon>Carassius</taxon>
    </lineage>
</organism>
<feature type="compositionally biased region" description="Polar residues" evidence="16">
    <location>
        <begin position="770"/>
        <end position="796"/>
    </location>
</feature>
<dbReference type="FunFam" id="2.10.110.20:FF:000001">
    <property type="entry name" value="lysine-specific demethylase 6A isoform X2"/>
    <property type="match status" value="1"/>
</dbReference>
<evidence type="ECO:0000256" key="7">
    <source>
        <dbReference type="ARBA" id="ARBA00022853"/>
    </source>
</evidence>
<dbReference type="InterPro" id="IPR048562">
    <property type="entry name" value="KDM6A_B-like_C-hel"/>
</dbReference>
<feature type="repeat" description="TPR" evidence="15">
    <location>
        <begin position="93"/>
        <end position="126"/>
    </location>
</feature>
<keyword evidence="18" id="KW-1185">Reference proteome</keyword>
<evidence type="ECO:0000256" key="14">
    <source>
        <dbReference type="ARBA" id="ARBA00048695"/>
    </source>
</evidence>
<evidence type="ECO:0000256" key="11">
    <source>
        <dbReference type="ARBA" id="ARBA00023242"/>
    </source>
</evidence>
<dbReference type="GO" id="GO:0046872">
    <property type="term" value="F:metal ion binding"/>
    <property type="evidence" value="ECO:0007669"/>
    <property type="project" value="UniProtKB-KW"/>
</dbReference>
<dbReference type="Gene3D" id="1.25.40.10">
    <property type="entry name" value="Tetratricopeptide repeat domain"/>
    <property type="match status" value="2"/>
</dbReference>
<feature type="compositionally biased region" description="Pro residues" evidence="16">
    <location>
        <begin position="826"/>
        <end position="838"/>
    </location>
</feature>
<dbReference type="InterPro" id="IPR046941">
    <property type="entry name" value="KDM6_GATAL_sf"/>
</dbReference>
<dbReference type="GeneID" id="113050117"/>
<dbReference type="SMART" id="SM00558">
    <property type="entry name" value="JmjC"/>
    <property type="match status" value="1"/>
</dbReference>
<feature type="region of interest" description="Disordered" evidence="16">
    <location>
        <begin position="955"/>
        <end position="981"/>
    </location>
</feature>
<dbReference type="RefSeq" id="XP_026068595.1">
    <property type="nucleotide sequence ID" value="XM_026212810.1"/>
</dbReference>
<keyword evidence="15" id="KW-0802">TPR repeat</keyword>
<evidence type="ECO:0000256" key="1">
    <source>
        <dbReference type="ARBA" id="ARBA00001954"/>
    </source>
</evidence>
<dbReference type="Pfam" id="PF21326">
    <property type="entry name" value="KDM6_GATAL"/>
    <property type="match status" value="1"/>
</dbReference>
<feature type="compositionally biased region" description="Polar residues" evidence="16">
    <location>
        <begin position="667"/>
        <end position="676"/>
    </location>
</feature>
<dbReference type="PROSITE" id="PS50005">
    <property type="entry name" value="TPR"/>
    <property type="match status" value="3"/>
</dbReference>
<dbReference type="GO" id="GO:0071558">
    <property type="term" value="F:histone H3K27me2/H3K27me3 demethylase activity"/>
    <property type="evidence" value="ECO:0007669"/>
    <property type="project" value="UniProtKB-EC"/>
</dbReference>
<keyword evidence="6" id="KW-0862">Zinc</keyword>
<dbReference type="FunFam" id="2.60.120.650:FF:000002">
    <property type="entry name" value="lysine-specific demethylase 6A isoform X2"/>
    <property type="match status" value="1"/>
</dbReference>
<evidence type="ECO:0000256" key="8">
    <source>
        <dbReference type="ARBA" id="ARBA00022964"/>
    </source>
</evidence>
<evidence type="ECO:0000256" key="16">
    <source>
        <dbReference type="SAM" id="MobiDB-lite"/>
    </source>
</evidence>
<dbReference type="SUPFAM" id="SSF51197">
    <property type="entry name" value="Clavaminate synthase-like"/>
    <property type="match status" value="1"/>
</dbReference>
<feature type="compositionally biased region" description="Polar residues" evidence="16">
    <location>
        <begin position="438"/>
        <end position="458"/>
    </location>
</feature>
<comment type="cofactor">
    <cofactor evidence="1">
        <name>Fe(2+)</name>
        <dbReference type="ChEBI" id="CHEBI:29033"/>
    </cofactor>
</comment>
<dbReference type="FunFam" id="1.25.40.10:FF:000022">
    <property type="entry name" value="lysine-specific demethylase 6A isoform X1"/>
    <property type="match status" value="1"/>
</dbReference>
<feature type="compositionally biased region" description="Low complexity" evidence="16">
    <location>
        <begin position="405"/>
        <end position="415"/>
    </location>
</feature>
<evidence type="ECO:0000256" key="13">
    <source>
        <dbReference type="ARBA" id="ARBA00034525"/>
    </source>
</evidence>
<feature type="compositionally biased region" description="Polar residues" evidence="16">
    <location>
        <begin position="588"/>
        <end position="599"/>
    </location>
</feature>
<feature type="region of interest" description="Disordered" evidence="16">
    <location>
        <begin position="496"/>
        <end position="796"/>
    </location>
</feature>
<dbReference type="PROSITE" id="PS51184">
    <property type="entry name" value="JMJC"/>
    <property type="match status" value="1"/>
</dbReference>
<evidence type="ECO:0000256" key="9">
    <source>
        <dbReference type="ARBA" id="ARBA00023002"/>
    </source>
</evidence>
<evidence type="ECO:0000256" key="3">
    <source>
        <dbReference type="ARBA" id="ARBA00004123"/>
    </source>
</evidence>